<reference evidence="8 9" key="1">
    <citation type="submission" date="2017-10" db="EMBL/GenBank/DDBJ databases">
        <title>Genome sequence of Caulobacter mirabilis FWC38.</title>
        <authorList>
            <person name="Fiebig A."/>
            <person name="Crosson S."/>
        </authorList>
    </citation>
    <scope>NUCLEOTIDE SEQUENCE [LARGE SCALE GENOMIC DNA]</scope>
    <source>
        <strain evidence="8 9">FWC 38</strain>
    </source>
</reference>
<dbReference type="Pfam" id="PF13661">
    <property type="entry name" value="2OG-FeII_Oxy_4"/>
    <property type="match status" value="1"/>
</dbReference>
<dbReference type="KEGG" id="cmb:CSW64_03995"/>
<evidence type="ECO:0000256" key="1">
    <source>
        <dbReference type="ARBA" id="ARBA00001961"/>
    </source>
</evidence>
<keyword evidence="4" id="KW-0223">Dioxygenase</keyword>
<keyword evidence="5" id="KW-0560">Oxidoreductase</keyword>
<dbReference type="GO" id="GO:0031543">
    <property type="term" value="F:peptidyl-proline dioxygenase activity"/>
    <property type="evidence" value="ECO:0007669"/>
    <property type="project" value="TreeGrafter"/>
</dbReference>
<evidence type="ECO:0000256" key="5">
    <source>
        <dbReference type="ARBA" id="ARBA00023002"/>
    </source>
</evidence>
<dbReference type="Proteomes" id="UP000228945">
    <property type="component" value="Chromosome"/>
</dbReference>
<dbReference type="PANTHER" id="PTHR12117">
    <property type="entry name" value="HISTONE ACETYLTRANSFERASE COMPLEX"/>
    <property type="match status" value="1"/>
</dbReference>
<dbReference type="EMBL" id="CP024201">
    <property type="protein sequence ID" value="ATQ41633.1"/>
    <property type="molecule type" value="Genomic_DNA"/>
</dbReference>
<protein>
    <recommendedName>
        <fullName evidence="7">Fe2OG dioxygenase domain-containing protein</fullName>
    </recommendedName>
</protein>
<dbReference type="GO" id="GO:0005506">
    <property type="term" value="F:iron ion binding"/>
    <property type="evidence" value="ECO:0007669"/>
    <property type="project" value="InterPro"/>
</dbReference>
<dbReference type="PROSITE" id="PS51471">
    <property type="entry name" value="FE2OG_OXY"/>
    <property type="match status" value="1"/>
</dbReference>
<dbReference type="Gene3D" id="2.60.120.620">
    <property type="entry name" value="q2cbj1_9rhob like domain"/>
    <property type="match status" value="1"/>
</dbReference>
<dbReference type="GO" id="GO:0005737">
    <property type="term" value="C:cytoplasm"/>
    <property type="evidence" value="ECO:0007669"/>
    <property type="project" value="TreeGrafter"/>
</dbReference>
<dbReference type="GO" id="GO:0031418">
    <property type="term" value="F:L-ascorbic acid binding"/>
    <property type="evidence" value="ECO:0007669"/>
    <property type="project" value="UniProtKB-KW"/>
</dbReference>
<feature type="domain" description="Fe2OG dioxygenase" evidence="7">
    <location>
        <begin position="143"/>
        <end position="243"/>
    </location>
</feature>
<dbReference type="PANTHER" id="PTHR12117:SF0">
    <property type="entry name" value="PROLYL 3-HYDROXYLASE OGFOD1"/>
    <property type="match status" value="1"/>
</dbReference>
<organism evidence="8 9">
    <name type="scientific">Caulobacter mirabilis</name>
    <dbReference type="NCBI Taxonomy" id="69666"/>
    <lineage>
        <taxon>Bacteria</taxon>
        <taxon>Pseudomonadati</taxon>
        <taxon>Pseudomonadota</taxon>
        <taxon>Alphaproteobacteria</taxon>
        <taxon>Caulobacterales</taxon>
        <taxon>Caulobacteraceae</taxon>
        <taxon>Caulobacter</taxon>
    </lineage>
</organism>
<evidence type="ECO:0000256" key="2">
    <source>
        <dbReference type="ARBA" id="ARBA00022723"/>
    </source>
</evidence>
<evidence type="ECO:0000313" key="9">
    <source>
        <dbReference type="Proteomes" id="UP000228945"/>
    </source>
</evidence>
<proteinExistence type="predicted"/>
<keyword evidence="9" id="KW-1185">Reference proteome</keyword>
<dbReference type="InterPro" id="IPR005123">
    <property type="entry name" value="Oxoglu/Fe-dep_dioxygenase_dom"/>
</dbReference>
<dbReference type="SMART" id="SM00702">
    <property type="entry name" value="P4Hc"/>
    <property type="match status" value="1"/>
</dbReference>
<evidence type="ECO:0000259" key="7">
    <source>
        <dbReference type="PROSITE" id="PS51471"/>
    </source>
</evidence>
<keyword evidence="2" id="KW-0479">Metal-binding</keyword>
<dbReference type="GO" id="GO:0006449">
    <property type="term" value="P:regulation of translational termination"/>
    <property type="evidence" value="ECO:0007669"/>
    <property type="project" value="TreeGrafter"/>
</dbReference>
<evidence type="ECO:0000256" key="3">
    <source>
        <dbReference type="ARBA" id="ARBA00022896"/>
    </source>
</evidence>
<evidence type="ECO:0000256" key="6">
    <source>
        <dbReference type="ARBA" id="ARBA00023004"/>
    </source>
</evidence>
<sequence length="251" mass="28228">MGSGLDRPLRLDQGLRPEACRPIFRQFGRLHLPGVLVQEDAIALHRAIVGAEGWRRTVHVEDGRDAELSIEEIEELGPEQRAAFEKGLHDMARDSFRYVFDSIRVSALAQFDQPVDPALVAIWRFMNSETFLGFVRELTGDDRPAYCDMMATRYLPGHFLTAHDDEAPGKNRLYAYVLNLTARWRADWGGILMFLDDEDHVAEGYVPAFNALNIFKVPQRHAVSLVAPFAGDQRISLTGWIRSAPPAPGES</sequence>
<dbReference type="AlphaFoldDB" id="A0A2D2AUJ2"/>
<comment type="cofactor">
    <cofactor evidence="1">
        <name>L-ascorbate</name>
        <dbReference type="ChEBI" id="CHEBI:38290"/>
    </cofactor>
</comment>
<gene>
    <name evidence="8" type="ORF">CSW64_03995</name>
</gene>
<dbReference type="InterPro" id="IPR006620">
    <property type="entry name" value="Pro_4_hyd_alph"/>
</dbReference>
<accession>A0A2D2AUJ2</accession>
<dbReference type="InterPro" id="IPR039558">
    <property type="entry name" value="TPA1/OFD1_N"/>
</dbReference>
<evidence type="ECO:0000313" key="8">
    <source>
        <dbReference type="EMBL" id="ATQ41633.1"/>
    </source>
</evidence>
<keyword evidence="6" id="KW-0408">Iron</keyword>
<keyword evidence="3" id="KW-0847">Vitamin C</keyword>
<dbReference type="InterPro" id="IPR051842">
    <property type="entry name" value="uS12_prolyl_hydroxylase"/>
</dbReference>
<name>A0A2D2AUJ2_9CAUL</name>
<evidence type="ECO:0000256" key="4">
    <source>
        <dbReference type="ARBA" id="ARBA00022964"/>
    </source>
</evidence>